<evidence type="ECO:0000256" key="4">
    <source>
        <dbReference type="ARBA" id="ARBA00023136"/>
    </source>
</evidence>
<comment type="caution">
    <text evidence="6">The sequence shown here is derived from an EMBL/GenBank/DDBJ whole genome shotgun (WGS) entry which is preliminary data.</text>
</comment>
<evidence type="ECO:0000256" key="3">
    <source>
        <dbReference type="ARBA" id="ARBA00022989"/>
    </source>
</evidence>
<feature type="transmembrane region" description="Helical" evidence="5">
    <location>
        <begin position="354"/>
        <end position="374"/>
    </location>
</feature>
<dbReference type="RefSeq" id="WP_197115822.1">
    <property type="nucleotide sequence ID" value="NZ_JACBXQ010000005.1"/>
</dbReference>
<feature type="transmembrane region" description="Helical" evidence="5">
    <location>
        <begin position="154"/>
        <end position="175"/>
    </location>
</feature>
<evidence type="ECO:0000313" key="7">
    <source>
        <dbReference type="Proteomes" id="UP000721415"/>
    </source>
</evidence>
<feature type="transmembrane region" description="Helical" evidence="5">
    <location>
        <begin position="44"/>
        <end position="66"/>
    </location>
</feature>
<keyword evidence="2 5" id="KW-0812">Transmembrane</keyword>
<dbReference type="Proteomes" id="UP000721415">
    <property type="component" value="Unassembled WGS sequence"/>
</dbReference>
<comment type="subcellular location">
    <subcellularLocation>
        <location evidence="1">Membrane</location>
        <topology evidence="1">Multi-pass membrane protein</topology>
    </subcellularLocation>
</comment>
<dbReference type="InterPro" id="IPR002293">
    <property type="entry name" value="AA/rel_permease1"/>
</dbReference>
<keyword evidence="4 5" id="KW-0472">Membrane</keyword>
<protein>
    <submittedName>
        <fullName evidence="6">Amino acid permease</fullName>
    </submittedName>
</protein>
<dbReference type="PANTHER" id="PTHR11785:SF512">
    <property type="entry name" value="SOBREMESA, ISOFORM B"/>
    <property type="match status" value="1"/>
</dbReference>
<keyword evidence="7" id="KW-1185">Reference proteome</keyword>
<feature type="transmembrane region" description="Helical" evidence="5">
    <location>
        <begin position="386"/>
        <end position="409"/>
    </location>
</feature>
<dbReference type="PIRSF" id="PIRSF006060">
    <property type="entry name" value="AA_transporter"/>
    <property type="match status" value="1"/>
</dbReference>
<feature type="transmembrane region" description="Helical" evidence="5">
    <location>
        <begin position="127"/>
        <end position="147"/>
    </location>
</feature>
<reference evidence="6 7" key="1">
    <citation type="submission" date="2020-07" db="EMBL/GenBank/DDBJ databases">
        <title>Facklamia lactis sp. nov., isolated from raw milk.</title>
        <authorList>
            <person name="Doll E.V."/>
            <person name="Huptas C."/>
            <person name="Staib L."/>
            <person name="Wenning M."/>
            <person name="Scherer S."/>
        </authorList>
    </citation>
    <scope>NUCLEOTIDE SEQUENCE [LARGE SCALE GENOMIC DNA]</scope>
    <source>
        <strain evidence="6 7">DSM 111018</strain>
    </source>
</reference>
<evidence type="ECO:0000256" key="5">
    <source>
        <dbReference type="SAM" id="Phobius"/>
    </source>
</evidence>
<sequence length="446" mass="48845">MSKHEGKLQQNITLIEAIAFSVGQIIGTGIFLKPTAIFQATHSTGISLLVWLAAGVITLCTALTIAEVASYKPMIGGITSYVNEYNGKTLGFMSGWFFSILNNPGTLAANTIATATFISAVLPMNNVQIKLCAFIILWGLSLSQMFSVKGTMRFQLLGAVIQAAPIAIVVILGLLNGANANNINLSLIGDPNSPGASLGIALLGAMWVYDGWQATANLGEEMVNPKRDFPKAIFYSISFLIILFLAFNYVGFKLIPAEELLNSQNIGANISEKLFGQHGVLLMTILMVICSTFTMNAEIVQATRDVLYQARQNNLIGAKWIRHIHPKTDTPINAIIFQGILSTIVMLTGTFESISLLIIFFIWIFILFVLWDVFKLRKQKEIQRSFSTPLFPITPIIGILGGLFMLLSAVSSNPMNFVVGLIVILMGFPIYYYCHNVLYKGEKPVE</sequence>
<evidence type="ECO:0000256" key="2">
    <source>
        <dbReference type="ARBA" id="ARBA00022692"/>
    </source>
</evidence>
<dbReference type="InterPro" id="IPR050598">
    <property type="entry name" value="AminoAcid_Transporter"/>
</dbReference>
<name>A0ABS0LRV7_9LACT</name>
<feature type="transmembrane region" description="Helical" evidence="5">
    <location>
        <begin position="330"/>
        <end position="348"/>
    </location>
</feature>
<feature type="transmembrane region" description="Helical" evidence="5">
    <location>
        <begin position="233"/>
        <end position="255"/>
    </location>
</feature>
<feature type="transmembrane region" description="Helical" evidence="5">
    <location>
        <begin position="415"/>
        <end position="434"/>
    </location>
</feature>
<dbReference type="PANTHER" id="PTHR11785">
    <property type="entry name" value="AMINO ACID TRANSPORTER"/>
    <property type="match status" value="1"/>
</dbReference>
<feature type="transmembrane region" description="Helical" evidence="5">
    <location>
        <begin position="12"/>
        <end position="32"/>
    </location>
</feature>
<accession>A0ABS0LRV7</accession>
<feature type="transmembrane region" description="Helical" evidence="5">
    <location>
        <begin position="275"/>
        <end position="295"/>
    </location>
</feature>
<evidence type="ECO:0000256" key="1">
    <source>
        <dbReference type="ARBA" id="ARBA00004141"/>
    </source>
</evidence>
<feature type="transmembrane region" description="Helical" evidence="5">
    <location>
        <begin position="96"/>
        <end position="121"/>
    </location>
</feature>
<dbReference type="Pfam" id="PF13520">
    <property type="entry name" value="AA_permease_2"/>
    <property type="match status" value="1"/>
</dbReference>
<keyword evidence="3 5" id="KW-1133">Transmembrane helix</keyword>
<evidence type="ECO:0000313" key="6">
    <source>
        <dbReference type="EMBL" id="MBG9986901.1"/>
    </source>
</evidence>
<organism evidence="6 7">
    <name type="scientific">Facklamia lactis</name>
    <dbReference type="NCBI Taxonomy" id="2749967"/>
    <lineage>
        <taxon>Bacteria</taxon>
        <taxon>Bacillati</taxon>
        <taxon>Bacillota</taxon>
        <taxon>Bacilli</taxon>
        <taxon>Lactobacillales</taxon>
        <taxon>Aerococcaceae</taxon>
        <taxon>Facklamia</taxon>
    </lineage>
</organism>
<dbReference type="EMBL" id="JACBXQ010000005">
    <property type="protein sequence ID" value="MBG9986901.1"/>
    <property type="molecule type" value="Genomic_DNA"/>
</dbReference>
<gene>
    <name evidence="6" type="ORF">HZY91_08375</name>
</gene>
<dbReference type="Gene3D" id="1.20.1740.10">
    <property type="entry name" value="Amino acid/polyamine transporter I"/>
    <property type="match status" value="1"/>
</dbReference>
<proteinExistence type="predicted"/>